<feature type="coiled-coil region" evidence="2">
    <location>
        <begin position="76"/>
        <end position="103"/>
    </location>
</feature>
<dbReference type="Gene3D" id="1.10.1660.10">
    <property type="match status" value="1"/>
</dbReference>
<proteinExistence type="predicted"/>
<reference evidence="4" key="1">
    <citation type="submission" date="2022-07" db="EMBL/GenBank/DDBJ databases">
        <title>Arcobacter roscoffensis sp. nov., a marine bacterium isolated from coastal seawater collected from Roscoff, France.</title>
        <authorList>
            <person name="Pascual J."/>
            <person name="Lepeaux C."/>
            <person name="Methner A."/>
            <person name="Overmann J."/>
        </authorList>
    </citation>
    <scope>NUCLEOTIDE SEQUENCE</scope>
    <source>
        <strain evidence="4">ARW1-2F2</strain>
    </source>
</reference>
<dbReference type="PROSITE" id="PS50937">
    <property type="entry name" value="HTH_MERR_2"/>
    <property type="match status" value="1"/>
</dbReference>
<evidence type="ECO:0000259" key="3">
    <source>
        <dbReference type="PROSITE" id="PS50937"/>
    </source>
</evidence>
<dbReference type="PANTHER" id="PTHR30204">
    <property type="entry name" value="REDOX-CYCLING DRUG-SENSING TRANSCRIPTIONAL ACTIVATOR SOXR"/>
    <property type="match status" value="1"/>
</dbReference>
<keyword evidence="1" id="KW-0238">DNA-binding</keyword>
<gene>
    <name evidence="4" type="ORF">NJU99_09180</name>
</gene>
<evidence type="ECO:0000256" key="2">
    <source>
        <dbReference type="SAM" id="Coils"/>
    </source>
</evidence>
<accession>A0ABY5E1K9</accession>
<dbReference type="PANTHER" id="PTHR30204:SF58">
    <property type="entry name" value="HTH-TYPE TRANSCRIPTIONAL REGULATOR YFMP"/>
    <property type="match status" value="1"/>
</dbReference>
<evidence type="ECO:0000313" key="5">
    <source>
        <dbReference type="Proteomes" id="UP001060012"/>
    </source>
</evidence>
<organism evidence="4 5">
    <name type="scientific">Arcobacter roscoffensis</name>
    <dbReference type="NCBI Taxonomy" id="2961520"/>
    <lineage>
        <taxon>Bacteria</taxon>
        <taxon>Pseudomonadati</taxon>
        <taxon>Campylobacterota</taxon>
        <taxon>Epsilonproteobacteria</taxon>
        <taxon>Campylobacterales</taxon>
        <taxon>Arcobacteraceae</taxon>
        <taxon>Arcobacter</taxon>
    </lineage>
</organism>
<keyword evidence="5" id="KW-1185">Reference proteome</keyword>
<dbReference type="InterPro" id="IPR009061">
    <property type="entry name" value="DNA-bd_dom_put_sf"/>
</dbReference>
<protein>
    <submittedName>
        <fullName evidence="4">Helix-turn-helix transcriptional regulator</fullName>
    </submittedName>
</protein>
<dbReference type="NCBIfam" id="NF047375">
    <property type="entry name" value="HeatShock_HspR"/>
    <property type="match status" value="1"/>
</dbReference>
<dbReference type="EMBL" id="CP100595">
    <property type="protein sequence ID" value="UTJ05439.1"/>
    <property type="molecule type" value="Genomic_DNA"/>
</dbReference>
<dbReference type="PROSITE" id="PS00552">
    <property type="entry name" value="HTH_MERR_1"/>
    <property type="match status" value="1"/>
</dbReference>
<dbReference type="SMART" id="SM00422">
    <property type="entry name" value="HTH_MERR"/>
    <property type="match status" value="1"/>
</dbReference>
<evidence type="ECO:0000313" key="4">
    <source>
        <dbReference type="EMBL" id="UTJ05439.1"/>
    </source>
</evidence>
<dbReference type="CDD" id="cd04766">
    <property type="entry name" value="HTH_HspR"/>
    <property type="match status" value="1"/>
</dbReference>
<dbReference type="Pfam" id="PF13411">
    <property type="entry name" value="MerR_1"/>
    <property type="match status" value="1"/>
</dbReference>
<dbReference type="RefSeq" id="WP_254575620.1">
    <property type="nucleotide sequence ID" value="NZ_CP100595.1"/>
</dbReference>
<evidence type="ECO:0000256" key="1">
    <source>
        <dbReference type="ARBA" id="ARBA00023125"/>
    </source>
</evidence>
<keyword evidence="2" id="KW-0175">Coiled coil</keyword>
<dbReference type="InterPro" id="IPR000551">
    <property type="entry name" value="MerR-type_HTH_dom"/>
</dbReference>
<dbReference type="SUPFAM" id="SSF46955">
    <property type="entry name" value="Putative DNA-binding domain"/>
    <property type="match status" value="1"/>
</dbReference>
<dbReference type="InterPro" id="IPR047057">
    <property type="entry name" value="MerR_fam"/>
</dbReference>
<name>A0ABY5E1K9_9BACT</name>
<dbReference type="Proteomes" id="UP001060012">
    <property type="component" value="Chromosome"/>
</dbReference>
<sequence length="128" mass="14666">METNSYIEPVYLISAVAEILNIHPQTLRQYEREGLIKPSRTNGKIRLYSQKDIDHIKYVLTLTRELGVNLAGVDIVLQLNKKIEKLESEVQEYKTKIKSINNLAVVPDTKALVVQKTSFDIVIIEKED</sequence>
<feature type="domain" description="HTH merR-type" evidence="3">
    <location>
        <begin position="10"/>
        <end position="79"/>
    </location>
</feature>